<dbReference type="OMA" id="LQVFQAW"/>
<evidence type="ECO:0000256" key="1">
    <source>
        <dbReference type="ARBA" id="ARBA00022741"/>
    </source>
</evidence>
<comment type="similarity">
    <text evidence="3">Belongs to the TRAFAC class myosin-kinesin ATPase superfamily. Kinesin family.</text>
</comment>
<gene>
    <name evidence="7" type="ORF">chiPu_0016445</name>
</gene>
<evidence type="ECO:0000256" key="2">
    <source>
        <dbReference type="ARBA" id="ARBA00022840"/>
    </source>
</evidence>
<dbReference type="Gene3D" id="3.40.850.10">
    <property type="entry name" value="Kinesin motor domain"/>
    <property type="match status" value="1"/>
</dbReference>
<sequence length="435" mass="50324">MVYEGLVKPMLSRTKLGYNMTLIVCGTEASVRSRLLQSDEKQDGIMCKILKELFEEVKNDEDHQKHLITVSNIQIHSDDSTVDLLNPHNREIQCLYHSVLGLITKELSEIVVSSCEEAWSLYLEGTKAQKLAGAHLDRCTTIFTITVEQLQTNGSCTHSSIQIFDLSGGTEEAAMVKKQRWEKRKERSQRCKEERRQHLIAKGLLDPVSGGIPSQHEQQFSRFQCGLAQQYSMKMKQIGRIKEQLKEQVAEYLKDLNLRNGLIPDCTNFNLPDIRQNTALFHSDLDHLYTAAMKRRKRLAEDNAALVQRELTRMERELQRQKTSPSESTVAPDESLRLRREREVVVLQLVALRREKEEAEKDLEAMHQNYKAELENQKLQALQVLHEFREVSQLKLNVLEKRYRKLLQDAIQDAVQLSAQKQQLELEKKHLKQSE</sequence>
<reference evidence="7 8" key="1">
    <citation type="journal article" date="2018" name="Nat. Ecol. Evol.">
        <title>Shark genomes provide insights into elasmobranch evolution and the origin of vertebrates.</title>
        <authorList>
            <person name="Hara Y"/>
            <person name="Yamaguchi K"/>
            <person name="Onimaru K"/>
            <person name="Kadota M"/>
            <person name="Koyanagi M"/>
            <person name="Keeley SD"/>
            <person name="Tatsumi K"/>
            <person name="Tanaka K"/>
            <person name="Motone F"/>
            <person name="Kageyama Y"/>
            <person name="Nozu R"/>
            <person name="Adachi N"/>
            <person name="Nishimura O"/>
            <person name="Nakagawa R"/>
            <person name="Tanegashima C"/>
            <person name="Kiyatake I"/>
            <person name="Matsumoto R"/>
            <person name="Murakumo K"/>
            <person name="Nishida K"/>
            <person name="Terakita A"/>
            <person name="Kuratani S"/>
            <person name="Sato K"/>
            <person name="Hyodo S Kuraku.S."/>
        </authorList>
    </citation>
    <scope>NUCLEOTIDE SEQUENCE [LARGE SCALE GENOMIC DNA]</scope>
</reference>
<dbReference type="PANTHER" id="PTHR40710">
    <property type="entry name" value="RIKEN CDNA E230025N22 GENE"/>
    <property type="match status" value="1"/>
</dbReference>
<evidence type="ECO:0000313" key="7">
    <source>
        <dbReference type="EMBL" id="GCC37935.1"/>
    </source>
</evidence>
<dbReference type="GO" id="GO:0005524">
    <property type="term" value="F:ATP binding"/>
    <property type="evidence" value="ECO:0007669"/>
    <property type="project" value="UniProtKB-KW"/>
</dbReference>
<dbReference type="SUPFAM" id="SSF52540">
    <property type="entry name" value="P-loop containing nucleoside triphosphate hydrolases"/>
    <property type="match status" value="1"/>
</dbReference>
<keyword evidence="4" id="KW-0175">Coiled coil</keyword>
<feature type="coiled-coil region" evidence="4">
    <location>
        <begin position="228"/>
        <end position="255"/>
    </location>
</feature>
<dbReference type="EMBL" id="BEZZ01001081">
    <property type="protein sequence ID" value="GCC37935.1"/>
    <property type="molecule type" value="Genomic_DNA"/>
</dbReference>
<evidence type="ECO:0000256" key="3">
    <source>
        <dbReference type="PROSITE-ProRule" id="PRU00283"/>
    </source>
</evidence>
<organism evidence="7 8">
    <name type="scientific">Chiloscyllium punctatum</name>
    <name type="common">Brownbanded bambooshark</name>
    <name type="synonym">Hemiscyllium punctatum</name>
    <dbReference type="NCBI Taxonomy" id="137246"/>
    <lineage>
        <taxon>Eukaryota</taxon>
        <taxon>Metazoa</taxon>
        <taxon>Chordata</taxon>
        <taxon>Craniata</taxon>
        <taxon>Vertebrata</taxon>
        <taxon>Chondrichthyes</taxon>
        <taxon>Elasmobranchii</taxon>
        <taxon>Galeomorphii</taxon>
        <taxon>Galeoidea</taxon>
        <taxon>Orectolobiformes</taxon>
        <taxon>Hemiscylliidae</taxon>
        <taxon>Chiloscyllium</taxon>
    </lineage>
</organism>
<keyword evidence="1" id="KW-0547">Nucleotide-binding</keyword>
<dbReference type="GO" id="GO:0003777">
    <property type="term" value="F:microtubule motor activity"/>
    <property type="evidence" value="ECO:0007669"/>
    <property type="project" value="InterPro"/>
</dbReference>
<name>A0A401T5M7_CHIPU</name>
<keyword evidence="2" id="KW-0067">ATP-binding</keyword>
<comment type="caution">
    <text evidence="7">The sequence shown here is derived from an EMBL/GenBank/DDBJ whole genome shotgun (WGS) entry which is preliminary data.</text>
</comment>
<dbReference type="InterPro" id="IPR027417">
    <property type="entry name" value="P-loop_NTPase"/>
</dbReference>
<dbReference type="GO" id="GO:0008017">
    <property type="term" value="F:microtubule binding"/>
    <property type="evidence" value="ECO:0007669"/>
    <property type="project" value="InterPro"/>
</dbReference>
<dbReference type="PROSITE" id="PS50067">
    <property type="entry name" value="KINESIN_MOTOR_2"/>
    <property type="match status" value="1"/>
</dbReference>
<keyword evidence="8" id="KW-1185">Reference proteome</keyword>
<dbReference type="PANTHER" id="PTHR40710:SF1">
    <property type="entry name" value="RIKEN CDNA E230025N22 GENE"/>
    <property type="match status" value="1"/>
</dbReference>
<dbReference type="GO" id="GO:0007018">
    <property type="term" value="P:microtubule-based movement"/>
    <property type="evidence" value="ECO:0007669"/>
    <property type="project" value="InterPro"/>
</dbReference>
<evidence type="ECO:0000259" key="6">
    <source>
        <dbReference type="PROSITE" id="PS50067"/>
    </source>
</evidence>
<dbReference type="InterPro" id="IPR036961">
    <property type="entry name" value="Kinesin_motor_dom_sf"/>
</dbReference>
<dbReference type="Proteomes" id="UP000287033">
    <property type="component" value="Unassembled WGS sequence"/>
</dbReference>
<evidence type="ECO:0000313" key="8">
    <source>
        <dbReference type="Proteomes" id="UP000287033"/>
    </source>
</evidence>
<feature type="region of interest" description="Disordered" evidence="5">
    <location>
        <begin position="315"/>
        <end position="334"/>
    </location>
</feature>
<feature type="domain" description="Kinesin motor" evidence="6">
    <location>
        <begin position="1"/>
        <end position="168"/>
    </location>
</feature>
<dbReference type="OrthoDB" id="9950031at2759"/>
<proteinExistence type="inferred from homology"/>
<dbReference type="STRING" id="137246.A0A401T5M7"/>
<dbReference type="InterPro" id="IPR001752">
    <property type="entry name" value="Kinesin_motor_dom"/>
</dbReference>
<evidence type="ECO:0000256" key="4">
    <source>
        <dbReference type="SAM" id="Coils"/>
    </source>
</evidence>
<dbReference type="AlphaFoldDB" id="A0A401T5M7"/>
<dbReference type="Pfam" id="PF00225">
    <property type="entry name" value="Kinesin"/>
    <property type="match status" value="1"/>
</dbReference>
<comment type="caution">
    <text evidence="3">Lacks conserved residue(s) required for the propagation of feature annotation.</text>
</comment>
<protein>
    <recommendedName>
        <fullName evidence="6">Kinesin motor domain-containing protein</fullName>
    </recommendedName>
</protein>
<evidence type="ECO:0000256" key="5">
    <source>
        <dbReference type="SAM" id="MobiDB-lite"/>
    </source>
</evidence>
<accession>A0A401T5M7</accession>